<organism evidence="4 5">
    <name type="scientific">Fusarium solani</name>
    <name type="common">Filamentous fungus</name>
    <dbReference type="NCBI Taxonomy" id="169388"/>
    <lineage>
        <taxon>Eukaryota</taxon>
        <taxon>Fungi</taxon>
        <taxon>Dikarya</taxon>
        <taxon>Ascomycota</taxon>
        <taxon>Pezizomycotina</taxon>
        <taxon>Sordariomycetes</taxon>
        <taxon>Hypocreomycetidae</taxon>
        <taxon>Hypocreales</taxon>
        <taxon>Nectriaceae</taxon>
        <taxon>Fusarium</taxon>
        <taxon>Fusarium solani species complex</taxon>
    </lineage>
</organism>
<reference evidence="4" key="1">
    <citation type="journal article" date="2021" name="Nat. Commun.">
        <title>Genetic determinants of endophytism in the Arabidopsis root mycobiome.</title>
        <authorList>
            <person name="Mesny F."/>
            <person name="Miyauchi S."/>
            <person name="Thiergart T."/>
            <person name="Pickel B."/>
            <person name="Atanasova L."/>
            <person name="Karlsson M."/>
            <person name="Huettel B."/>
            <person name="Barry K.W."/>
            <person name="Haridas S."/>
            <person name="Chen C."/>
            <person name="Bauer D."/>
            <person name="Andreopoulos W."/>
            <person name="Pangilinan J."/>
            <person name="LaButti K."/>
            <person name="Riley R."/>
            <person name="Lipzen A."/>
            <person name="Clum A."/>
            <person name="Drula E."/>
            <person name="Henrissat B."/>
            <person name="Kohler A."/>
            <person name="Grigoriev I.V."/>
            <person name="Martin F.M."/>
            <person name="Hacquard S."/>
        </authorList>
    </citation>
    <scope>NUCLEOTIDE SEQUENCE</scope>
    <source>
        <strain evidence="4">FSSC 5 MPI-SDFR-AT-0091</strain>
    </source>
</reference>
<accession>A0A9P9L5N7</accession>
<dbReference type="Proteomes" id="UP000736672">
    <property type="component" value="Unassembled WGS sequence"/>
</dbReference>
<dbReference type="GO" id="GO:0016616">
    <property type="term" value="F:oxidoreductase activity, acting on the CH-OH group of donors, NAD or NADP as acceptor"/>
    <property type="evidence" value="ECO:0007669"/>
    <property type="project" value="TreeGrafter"/>
</dbReference>
<dbReference type="PANTHER" id="PTHR10366">
    <property type="entry name" value="NAD DEPENDENT EPIMERASE/DEHYDRATASE"/>
    <property type="match status" value="1"/>
</dbReference>
<comment type="similarity">
    <text evidence="2">Belongs to the NAD(P)-dependent epimerase/dehydratase family. Dihydroflavonol-4-reductase subfamily.</text>
</comment>
<dbReference type="AlphaFoldDB" id="A0A9P9L5N7"/>
<dbReference type="EMBL" id="JAGTJS010000001">
    <property type="protein sequence ID" value="KAH7274693.1"/>
    <property type="molecule type" value="Genomic_DNA"/>
</dbReference>
<evidence type="ECO:0000313" key="5">
    <source>
        <dbReference type="Proteomes" id="UP000736672"/>
    </source>
</evidence>
<keyword evidence="1" id="KW-0560">Oxidoreductase</keyword>
<comment type="caution">
    <text evidence="4">The sequence shown here is derived from an EMBL/GenBank/DDBJ whole genome shotgun (WGS) entry which is preliminary data.</text>
</comment>
<dbReference type="FunFam" id="3.40.50.720:FF:000426">
    <property type="entry name" value="Aldehyde reductase 2"/>
    <property type="match status" value="1"/>
</dbReference>
<dbReference type="InterPro" id="IPR001509">
    <property type="entry name" value="Epimerase_deHydtase"/>
</dbReference>
<keyword evidence="5" id="KW-1185">Reference proteome</keyword>
<evidence type="ECO:0000256" key="2">
    <source>
        <dbReference type="ARBA" id="ARBA00023445"/>
    </source>
</evidence>
<feature type="domain" description="NAD-dependent epimerase/dehydratase" evidence="3">
    <location>
        <begin position="15"/>
        <end position="268"/>
    </location>
</feature>
<name>A0A9P9L5N7_FUSSL</name>
<sequence length="352" mass="38766">MAPLDNPSIPKGSIVLVTGASGLIASNIVDQFLHYGYKVRGTVRDPKKSAWLAKLFDEKYGKENFELVAVPEMMAEGAFDEAVKGVSAVIHTASPMTFDSNPHNVIPVAIAGAVNALKATYTEPGVKRFVFTSSSTSVVISKRDTPGIVVTEETWNEDSIKQAWADPPYGPERSSPVYAASKTQAEQEVWKFHKENQQKRPDLVVNTVLPNTNFGKSLNPIEQGYPSTSGMPVALWKGDEAQLRGLGTLAPQYFVNVQDSARLHVAAALFADVKDERIFAFAGRFSWDTILDIFRKAEPNRKFADNFSSGDDPNEIQPRARAEQLLRELGEPGWVSLEQTILELVEQLRASE</sequence>
<dbReference type="PANTHER" id="PTHR10366:SF562">
    <property type="entry name" value="ALDEHYDE REDUCTASE II (AFU_ORTHOLOGUE AFUA_1G11360)"/>
    <property type="match status" value="1"/>
</dbReference>
<dbReference type="OrthoDB" id="2735536at2759"/>
<dbReference type="Pfam" id="PF01370">
    <property type="entry name" value="Epimerase"/>
    <property type="match status" value="1"/>
</dbReference>
<gene>
    <name evidence="4" type="ORF">B0J15DRAFT_518536</name>
</gene>
<dbReference type="SUPFAM" id="SSF51735">
    <property type="entry name" value="NAD(P)-binding Rossmann-fold domains"/>
    <property type="match status" value="1"/>
</dbReference>
<dbReference type="InterPro" id="IPR050425">
    <property type="entry name" value="NAD(P)_dehydrat-like"/>
</dbReference>
<protein>
    <recommendedName>
        <fullName evidence="3">NAD-dependent epimerase/dehydratase domain-containing protein</fullName>
    </recommendedName>
</protein>
<evidence type="ECO:0000256" key="1">
    <source>
        <dbReference type="ARBA" id="ARBA00023002"/>
    </source>
</evidence>
<proteinExistence type="inferred from homology"/>
<dbReference type="InterPro" id="IPR036291">
    <property type="entry name" value="NAD(P)-bd_dom_sf"/>
</dbReference>
<dbReference type="Gene3D" id="3.40.50.720">
    <property type="entry name" value="NAD(P)-binding Rossmann-like Domain"/>
    <property type="match status" value="1"/>
</dbReference>
<evidence type="ECO:0000259" key="3">
    <source>
        <dbReference type="Pfam" id="PF01370"/>
    </source>
</evidence>
<evidence type="ECO:0000313" key="4">
    <source>
        <dbReference type="EMBL" id="KAH7274693.1"/>
    </source>
</evidence>